<evidence type="ECO:0000313" key="3">
    <source>
        <dbReference type="Proteomes" id="UP000316125"/>
    </source>
</evidence>
<dbReference type="OrthoDB" id="5111079at2"/>
<accession>A0A4Y5YQJ4</accession>
<dbReference type="InterPro" id="IPR025487">
    <property type="entry name" value="DUF4379"/>
</dbReference>
<dbReference type="Gene3D" id="3.40.960.10">
    <property type="entry name" value="VSR Endonuclease"/>
    <property type="match status" value="1"/>
</dbReference>
<dbReference type="Pfam" id="PF14311">
    <property type="entry name" value="DUF4379"/>
    <property type="match status" value="1"/>
</dbReference>
<dbReference type="AlphaFoldDB" id="A0A4Y5YQJ4"/>
<gene>
    <name evidence="2" type="ORF">FIV50_09480</name>
</gene>
<organism evidence="2 3">
    <name type="scientific">Microbacterium foliorum</name>
    <dbReference type="NCBI Taxonomy" id="104336"/>
    <lineage>
        <taxon>Bacteria</taxon>
        <taxon>Bacillati</taxon>
        <taxon>Actinomycetota</taxon>
        <taxon>Actinomycetes</taxon>
        <taxon>Micrococcales</taxon>
        <taxon>Microbacteriaceae</taxon>
        <taxon>Microbacterium</taxon>
    </lineage>
</organism>
<proteinExistence type="predicted"/>
<name>A0A4Y5YQJ4_9MICO</name>
<dbReference type="RefSeq" id="WP_140037222.1">
    <property type="nucleotide sequence ID" value="NZ_CP041040.1"/>
</dbReference>
<feature type="domain" description="Treble clef zinc finger" evidence="1">
    <location>
        <begin position="37"/>
        <end position="98"/>
    </location>
</feature>
<evidence type="ECO:0000259" key="1">
    <source>
        <dbReference type="Pfam" id="PF14311"/>
    </source>
</evidence>
<evidence type="ECO:0000313" key="2">
    <source>
        <dbReference type="EMBL" id="QDE34994.1"/>
    </source>
</evidence>
<dbReference type="EMBL" id="CP041040">
    <property type="protein sequence ID" value="QDE34994.1"/>
    <property type="molecule type" value="Genomic_DNA"/>
</dbReference>
<reference evidence="2 3" key="1">
    <citation type="submission" date="2019-06" db="EMBL/GenBank/DDBJ databases">
        <title>Complete genome of Microbacterium foliorum M2.</title>
        <authorList>
            <person name="Cao G."/>
        </authorList>
    </citation>
    <scope>NUCLEOTIDE SEQUENCE [LARGE SCALE GENOMIC DNA]</scope>
    <source>
        <strain evidence="2 3">M2</strain>
    </source>
</reference>
<protein>
    <recommendedName>
        <fullName evidence="1">Treble clef zinc finger domain-containing protein</fullName>
    </recommendedName>
</protein>
<sequence length="277" mass="31164">MTEPVQSWWARRQFSRGRDVPYEVGTYRSQWAAYPELIRQYHPELNHGIALSQVPLAADVLLCWECRVGHRFAATPSEQRERPGRVRRQSAWCPECSMLARPQPVVLGEARAIPRRPKPQLALCTKTPDLPTGEAFSSVCAPAPASAAEARLRAALASRIAFTPGVNAVKVSRPFFRHTEVWPDILLPELRVAIEYDTVGRHGLEHVGKRQETDLRKDRALRAAGWEVIRIRTGRLEPLGPHDLQMPSVSARGVDRIVDELRQIRGPIIVDAYLTPS</sequence>
<dbReference type="Proteomes" id="UP000316125">
    <property type="component" value="Chromosome"/>
</dbReference>